<dbReference type="Proteomes" id="UP000253099">
    <property type="component" value="Unassembled WGS sequence"/>
</dbReference>
<reference evidence="1 2" key="1">
    <citation type="submission" date="2018-06" db="EMBL/GenBank/DDBJ databases">
        <title>Genomic insight into two independent archaeal endosymbiosis events.</title>
        <authorList>
            <person name="Lind A.E."/>
            <person name="Lewis W.H."/>
            <person name="Spang A."/>
            <person name="Guy L."/>
            <person name="Embley M.T."/>
            <person name="Ettema T.J.G."/>
        </authorList>
    </citation>
    <scope>NUCLEOTIDE SEQUENCE [LARGE SCALE GENOMIC DNA]</scope>
    <source>
        <strain evidence="1">NOE</strain>
    </source>
</reference>
<gene>
    <name evidence="1" type="ORF">ALNOE001_12380</name>
</gene>
<proteinExistence type="predicted"/>
<evidence type="ECO:0000313" key="1">
    <source>
        <dbReference type="EMBL" id="RBQ22978.1"/>
    </source>
</evidence>
<name>A0A366M9U1_9EURY</name>
<organism evidence="1 2">
    <name type="scientific">Candidatus Methanobinarius endosymbioticus</name>
    <dbReference type="NCBI Taxonomy" id="2006182"/>
    <lineage>
        <taxon>Archaea</taxon>
        <taxon>Methanobacteriati</taxon>
        <taxon>Methanobacteriota</taxon>
        <taxon>Methanomada group</taxon>
        <taxon>Methanobacteria</taxon>
        <taxon>Methanobacteriales</taxon>
        <taxon>Methanobacteriaceae</taxon>
        <taxon>Candidatus Methanobinarius</taxon>
    </lineage>
</organism>
<dbReference type="EMBL" id="NIZT01000030">
    <property type="protein sequence ID" value="RBQ22978.1"/>
    <property type="molecule type" value="Genomic_DNA"/>
</dbReference>
<dbReference type="AlphaFoldDB" id="A0A366M9U1"/>
<accession>A0A366M9U1</accession>
<sequence length="102" mass="11554">MTVAKDEVNSNEVNSIIYYNMGLSRDGVSIYNLTKTKLLPYFTSTLEIFRNGESYSNHIFVGGVSEYTVTKIFEVGTYTAKDTTDYQVNNVSFEVIKAKKLK</sequence>
<comment type="caution">
    <text evidence="1">The sequence shown here is derived from an EMBL/GenBank/DDBJ whole genome shotgun (WGS) entry which is preliminary data.</text>
</comment>
<protein>
    <submittedName>
        <fullName evidence="1">Uncharacterized protein</fullName>
    </submittedName>
</protein>
<keyword evidence="2" id="KW-1185">Reference proteome</keyword>
<evidence type="ECO:0000313" key="2">
    <source>
        <dbReference type="Proteomes" id="UP000253099"/>
    </source>
</evidence>